<dbReference type="InterPro" id="IPR050090">
    <property type="entry name" value="Tyrosine_recombinase_XerCD"/>
</dbReference>
<reference evidence="8 9" key="1">
    <citation type="submission" date="2022-07" db="EMBL/GenBank/DDBJ databases">
        <authorList>
            <person name="Xamxidin M."/>
            <person name="Wu M."/>
        </authorList>
    </citation>
    <scope>NUCLEOTIDE SEQUENCE [LARGE SCALE GENOMIC DNA]</scope>
    <source>
        <strain evidence="8 9">NBRC 111650</strain>
    </source>
</reference>
<dbReference type="InterPro" id="IPR044068">
    <property type="entry name" value="CB"/>
</dbReference>
<dbReference type="PANTHER" id="PTHR30349:SF64">
    <property type="entry name" value="PROPHAGE INTEGRASE INTD-RELATED"/>
    <property type="match status" value="1"/>
</dbReference>
<feature type="domain" description="Core-binding (CB)" evidence="7">
    <location>
        <begin position="14"/>
        <end position="91"/>
    </location>
</feature>
<dbReference type="Pfam" id="PF00589">
    <property type="entry name" value="Phage_integrase"/>
    <property type="match status" value="1"/>
</dbReference>
<evidence type="ECO:0000313" key="8">
    <source>
        <dbReference type="EMBL" id="MCQ8895251.1"/>
    </source>
</evidence>
<dbReference type="InterPro" id="IPR002104">
    <property type="entry name" value="Integrase_catalytic"/>
</dbReference>
<dbReference type="InterPro" id="IPR010998">
    <property type="entry name" value="Integrase_recombinase_N"/>
</dbReference>
<sequence>MNSINNTQNSPRLLDQLRTAIRYKHYSYATEKAYVYWARFYIRFNNLQHPANMGATHVEAFLKFLSTRRNVSSSTHNQALSALLFLYREVLKQDLPWLNEVSRPAKPKRLPVVLTRLEVNNLFTNLEGTHLLLAKLLYGTGIRIMEALRLRTKDIDFDHHCIIVRSGKGDKDRVVMLPASLTSSLNTQLQRAHSLWLGDRQNAIAGVELPRDVVAHCVCGLLAHLTHFLNHSYRPPTLRPAIYHHAPTIFSKCKLLL</sequence>
<evidence type="ECO:0000256" key="3">
    <source>
        <dbReference type="ARBA" id="ARBA00023125"/>
    </source>
</evidence>
<evidence type="ECO:0000256" key="4">
    <source>
        <dbReference type="ARBA" id="ARBA00023172"/>
    </source>
</evidence>
<comment type="caution">
    <text evidence="8">The sequence shown here is derived from an EMBL/GenBank/DDBJ whole genome shotgun (WGS) entry which is preliminary data.</text>
</comment>
<dbReference type="InterPro" id="IPR011010">
    <property type="entry name" value="DNA_brk_join_enz"/>
</dbReference>
<dbReference type="PROSITE" id="PS51900">
    <property type="entry name" value="CB"/>
    <property type="match status" value="1"/>
</dbReference>
<dbReference type="Proteomes" id="UP001204142">
    <property type="component" value="Unassembled WGS sequence"/>
</dbReference>
<dbReference type="InterPro" id="IPR013762">
    <property type="entry name" value="Integrase-like_cat_sf"/>
</dbReference>
<dbReference type="PANTHER" id="PTHR30349">
    <property type="entry name" value="PHAGE INTEGRASE-RELATED"/>
    <property type="match status" value="1"/>
</dbReference>
<dbReference type="Gene3D" id="1.10.150.130">
    <property type="match status" value="1"/>
</dbReference>
<evidence type="ECO:0000313" key="9">
    <source>
        <dbReference type="Proteomes" id="UP001204142"/>
    </source>
</evidence>
<evidence type="ECO:0000259" key="6">
    <source>
        <dbReference type="PROSITE" id="PS51898"/>
    </source>
</evidence>
<keyword evidence="3 5" id="KW-0238">DNA-binding</keyword>
<comment type="similarity">
    <text evidence="1">Belongs to the 'phage' integrase family.</text>
</comment>
<protein>
    <submittedName>
        <fullName evidence="8">Phage integrase N-terminal SAM-like domain-containing protein</fullName>
    </submittedName>
</protein>
<organism evidence="8 9">
    <name type="scientific">Limnobacter humi</name>
    <dbReference type="NCBI Taxonomy" id="1778671"/>
    <lineage>
        <taxon>Bacteria</taxon>
        <taxon>Pseudomonadati</taxon>
        <taxon>Pseudomonadota</taxon>
        <taxon>Betaproteobacteria</taxon>
        <taxon>Burkholderiales</taxon>
        <taxon>Burkholderiaceae</taxon>
        <taxon>Limnobacter</taxon>
    </lineage>
</organism>
<dbReference type="Pfam" id="PF13495">
    <property type="entry name" value="Phage_int_SAM_4"/>
    <property type="match status" value="1"/>
</dbReference>
<dbReference type="RefSeq" id="WP_256762930.1">
    <property type="nucleotide sequence ID" value="NZ_JANIGO010000001.1"/>
</dbReference>
<evidence type="ECO:0000259" key="7">
    <source>
        <dbReference type="PROSITE" id="PS51900"/>
    </source>
</evidence>
<proteinExistence type="inferred from homology"/>
<dbReference type="EMBL" id="JANIGO010000001">
    <property type="protein sequence ID" value="MCQ8895251.1"/>
    <property type="molecule type" value="Genomic_DNA"/>
</dbReference>
<dbReference type="InterPro" id="IPR004107">
    <property type="entry name" value="Integrase_SAM-like_N"/>
</dbReference>
<keyword evidence="2" id="KW-0229">DNA integration</keyword>
<accession>A0ABT1WDY7</accession>
<dbReference type="SUPFAM" id="SSF56349">
    <property type="entry name" value="DNA breaking-rejoining enzymes"/>
    <property type="match status" value="1"/>
</dbReference>
<evidence type="ECO:0000256" key="1">
    <source>
        <dbReference type="ARBA" id="ARBA00008857"/>
    </source>
</evidence>
<keyword evidence="9" id="KW-1185">Reference proteome</keyword>
<name>A0ABT1WDY7_9BURK</name>
<dbReference type="Gene3D" id="1.10.443.10">
    <property type="entry name" value="Intergrase catalytic core"/>
    <property type="match status" value="1"/>
</dbReference>
<dbReference type="PROSITE" id="PS51898">
    <property type="entry name" value="TYR_RECOMBINASE"/>
    <property type="match status" value="1"/>
</dbReference>
<gene>
    <name evidence="8" type="ORF">NQT62_02210</name>
</gene>
<evidence type="ECO:0000256" key="5">
    <source>
        <dbReference type="PROSITE-ProRule" id="PRU01248"/>
    </source>
</evidence>
<feature type="domain" description="Tyr recombinase" evidence="6">
    <location>
        <begin position="109"/>
        <end position="257"/>
    </location>
</feature>
<keyword evidence="4" id="KW-0233">DNA recombination</keyword>
<evidence type="ECO:0000256" key="2">
    <source>
        <dbReference type="ARBA" id="ARBA00022908"/>
    </source>
</evidence>